<feature type="signal peptide" evidence="1">
    <location>
        <begin position="1"/>
        <end position="22"/>
    </location>
</feature>
<keyword evidence="3" id="KW-1185">Reference proteome</keyword>
<dbReference type="KEGG" id="afla:FHG64_08470"/>
<evidence type="ECO:0000256" key="1">
    <source>
        <dbReference type="SAM" id="SignalP"/>
    </source>
</evidence>
<dbReference type="OrthoDB" id="1143663at2"/>
<evidence type="ECO:0008006" key="4">
    <source>
        <dbReference type="Google" id="ProtNLM"/>
    </source>
</evidence>
<feature type="chain" id="PRO_5023139647" description="GLPGLI family protein" evidence="1">
    <location>
        <begin position="23"/>
        <end position="248"/>
    </location>
</feature>
<sequence length="248" mass="27799">MRHLILKLVVLPVFFYFTYNTAAQSSLQGNVTNWTQGESLIVYFGMFNDEMTKIGTISEDGTMNIPLDPDYLNSFREIAEKEAANAPQGWSMSYKTLATTFPCLNEESAVTINGEAIVSGLPQLFLTDPSGFTELGILYAASSIEVATWLKSYGMESVIPGYYLEWLFMEEEGFANGKCVTPTYTGNDSESYEDTYLVDVKLQKGWNMIKYEITDVFTSKTGKTYPSKTLVSRVENLPEDIQWLAIGN</sequence>
<dbReference type="AlphaFoldDB" id="A0A5B7X480"/>
<protein>
    <recommendedName>
        <fullName evidence="4">GLPGLI family protein</fullName>
    </recommendedName>
</protein>
<gene>
    <name evidence="2" type="ORF">FHG64_08470</name>
</gene>
<accession>A0A5B7X480</accession>
<name>A0A5B7X480_9FLAO</name>
<organism evidence="2 3">
    <name type="scientific">Antarcticibacterium flavum</name>
    <dbReference type="NCBI Taxonomy" id="2058175"/>
    <lineage>
        <taxon>Bacteria</taxon>
        <taxon>Pseudomonadati</taxon>
        <taxon>Bacteroidota</taxon>
        <taxon>Flavobacteriia</taxon>
        <taxon>Flavobacteriales</taxon>
        <taxon>Flavobacteriaceae</taxon>
        <taxon>Antarcticibacterium</taxon>
    </lineage>
</organism>
<reference evidence="2 3" key="1">
    <citation type="submission" date="2019-06" db="EMBL/GenBank/DDBJ databases">
        <title>Complete genome sequence of Antarcticibacterium flavum KCTC 52984T from an Antarctic marine sediment.</title>
        <authorList>
            <person name="Lee Y.M."/>
            <person name="Shin S.C."/>
        </authorList>
    </citation>
    <scope>NUCLEOTIDE SEQUENCE [LARGE SCALE GENOMIC DNA]</scope>
    <source>
        <strain evidence="2 3">KCTC 52984</strain>
    </source>
</reference>
<keyword evidence="1" id="KW-0732">Signal</keyword>
<proteinExistence type="predicted"/>
<evidence type="ECO:0000313" key="2">
    <source>
        <dbReference type="EMBL" id="QCY69423.1"/>
    </source>
</evidence>
<dbReference type="RefSeq" id="WP_139065991.1">
    <property type="nucleotide sequence ID" value="NZ_CP040812.1"/>
</dbReference>
<dbReference type="EMBL" id="CP040812">
    <property type="protein sequence ID" value="QCY69423.1"/>
    <property type="molecule type" value="Genomic_DNA"/>
</dbReference>
<dbReference type="Proteomes" id="UP000309016">
    <property type="component" value="Chromosome"/>
</dbReference>
<evidence type="ECO:0000313" key="3">
    <source>
        <dbReference type="Proteomes" id="UP000309016"/>
    </source>
</evidence>